<dbReference type="AlphaFoldDB" id="A0A9X2CV76"/>
<gene>
    <name evidence="1" type="ORF">MF646_15965</name>
</gene>
<keyword evidence="2" id="KW-1185">Reference proteome</keyword>
<protein>
    <submittedName>
        <fullName evidence="1">DUF6407 family protein</fullName>
    </submittedName>
</protein>
<proteinExistence type="predicted"/>
<comment type="caution">
    <text evidence="1">The sequence shown here is derived from an EMBL/GenBank/DDBJ whole genome shotgun (WGS) entry which is preliminary data.</text>
</comment>
<sequence length="98" mass="11239">MSSKKSFEQFVQDMIQKIGDFDSGNHNQIKEIIRKAIDYYDLKTVERVEEVGNKRIETLYLASMAEENMLLKLARIASGNENGIGLEVIYDSSVVRKH</sequence>
<dbReference type="EMBL" id="JAKRYL010000017">
    <property type="protein sequence ID" value="MCL7748622.1"/>
    <property type="molecule type" value="Genomic_DNA"/>
</dbReference>
<name>A0A9X2CV76_9BACI</name>
<evidence type="ECO:0000313" key="1">
    <source>
        <dbReference type="EMBL" id="MCL7748622.1"/>
    </source>
</evidence>
<dbReference type="Proteomes" id="UP001139150">
    <property type="component" value="Unassembled WGS sequence"/>
</dbReference>
<dbReference type="Pfam" id="PF19945">
    <property type="entry name" value="DUF6407"/>
    <property type="match status" value="1"/>
</dbReference>
<accession>A0A9X2CV76</accession>
<dbReference type="RefSeq" id="WP_250097510.1">
    <property type="nucleotide sequence ID" value="NZ_JAKRYL010000017.1"/>
</dbReference>
<evidence type="ECO:0000313" key="2">
    <source>
        <dbReference type="Proteomes" id="UP001139150"/>
    </source>
</evidence>
<dbReference type="InterPro" id="IPR045640">
    <property type="entry name" value="DUF6407"/>
</dbReference>
<organism evidence="1 2">
    <name type="scientific">Halalkalibacter alkaliphilus</name>
    <dbReference type="NCBI Taxonomy" id="2917993"/>
    <lineage>
        <taxon>Bacteria</taxon>
        <taxon>Bacillati</taxon>
        <taxon>Bacillota</taxon>
        <taxon>Bacilli</taxon>
        <taxon>Bacillales</taxon>
        <taxon>Bacillaceae</taxon>
        <taxon>Halalkalibacter</taxon>
    </lineage>
</organism>
<reference evidence="1" key="1">
    <citation type="submission" date="2022-02" db="EMBL/GenBank/DDBJ databases">
        <title>Halalkalibacter sp. nov. isolated from Lonar Lake, India.</title>
        <authorList>
            <person name="Joshi A."/>
            <person name="Thite S."/>
            <person name="Lodha T."/>
        </authorList>
    </citation>
    <scope>NUCLEOTIDE SEQUENCE</scope>
    <source>
        <strain evidence="1">MEB205</strain>
    </source>
</reference>